<dbReference type="RefSeq" id="XP_031857073.1">
    <property type="nucleotide sequence ID" value="XM_032001182.1"/>
</dbReference>
<dbReference type="Gene3D" id="3.30.70.330">
    <property type="match status" value="1"/>
</dbReference>
<dbReference type="InterPro" id="IPR012677">
    <property type="entry name" value="Nucleotide-bd_a/b_plait_sf"/>
</dbReference>
<keyword evidence="4" id="KW-0653">Protein transport</keyword>
<evidence type="ECO:0000256" key="3">
    <source>
        <dbReference type="ARBA" id="ARBA00022816"/>
    </source>
</evidence>
<evidence type="ECO:0000313" key="11">
    <source>
        <dbReference type="EMBL" id="VVT58961.1"/>
    </source>
</evidence>
<name>A0A5E8CA52_9ASCO</name>
<evidence type="ECO:0000256" key="8">
    <source>
        <dbReference type="PROSITE-ProRule" id="PRU00804"/>
    </source>
</evidence>
<accession>A0A5E8CA52</accession>
<evidence type="ECO:0000256" key="5">
    <source>
        <dbReference type="ARBA" id="ARBA00023010"/>
    </source>
</evidence>
<dbReference type="GO" id="GO:0044615">
    <property type="term" value="C:nuclear pore nuclear basket"/>
    <property type="evidence" value="ECO:0007669"/>
    <property type="project" value="TreeGrafter"/>
</dbReference>
<feature type="domain" description="RRM Nup35-type" evidence="10">
    <location>
        <begin position="426"/>
        <end position="525"/>
    </location>
</feature>
<feature type="compositionally biased region" description="Low complexity" evidence="9">
    <location>
        <begin position="121"/>
        <end position="133"/>
    </location>
</feature>
<keyword evidence="3 8" id="KW-0509">mRNA transport</keyword>
<dbReference type="PANTHER" id="PTHR21527:SF6">
    <property type="entry name" value="NUCLEOPORIN NUP35"/>
    <property type="match status" value="1"/>
</dbReference>
<proteinExistence type="predicted"/>
<feature type="compositionally biased region" description="Polar residues" evidence="9">
    <location>
        <begin position="370"/>
        <end position="390"/>
    </location>
</feature>
<gene>
    <name evidence="11" type="ORF">SAPINGB_P006471</name>
</gene>
<keyword evidence="2 8" id="KW-0813">Transport</keyword>
<keyword evidence="6 8" id="KW-0906">Nuclear pore complex</keyword>
<dbReference type="Proteomes" id="UP000398389">
    <property type="component" value="Unassembled WGS sequence"/>
</dbReference>
<evidence type="ECO:0000256" key="7">
    <source>
        <dbReference type="ARBA" id="ARBA00023242"/>
    </source>
</evidence>
<evidence type="ECO:0000256" key="2">
    <source>
        <dbReference type="ARBA" id="ARBA00022448"/>
    </source>
</evidence>
<dbReference type="EMBL" id="CABVLU010000005">
    <property type="protein sequence ID" value="VVT58961.1"/>
    <property type="molecule type" value="Genomic_DNA"/>
</dbReference>
<dbReference type="GO" id="GO:0006999">
    <property type="term" value="P:nuclear pore organization"/>
    <property type="evidence" value="ECO:0007669"/>
    <property type="project" value="TreeGrafter"/>
</dbReference>
<feature type="compositionally biased region" description="Polar residues" evidence="9">
    <location>
        <begin position="147"/>
        <end position="165"/>
    </location>
</feature>
<feature type="region of interest" description="Disordered" evidence="9">
    <location>
        <begin position="566"/>
        <end position="594"/>
    </location>
</feature>
<dbReference type="GO" id="GO:0006607">
    <property type="term" value="P:NLS-bearing protein import into nucleus"/>
    <property type="evidence" value="ECO:0007669"/>
    <property type="project" value="TreeGrafter"/>
</dbReference>
<evidence type="ECO:0000256" key="4">
    <source>
        <dbReference type="ARBA" id="ARBA00022927"/>
    </source>
</evidence>
<dbReference type="SUPFAM" id="SSF54928">
    <property type="entry name" value="RNA-binding domain, RBD"/>
    <property type="match status" value="1"/>
</dbReference>
<evidence type="ECO:0000256" key="1">
    <source>
        <dbReference type="ARBA" id="ARBA00004567"/>
    </source>
</evidence>
<reference evidence="11 12" key="1">
    <citation type="submission" date="2019-09" db="EMBL/GenBank/DDBJ databases">
        <authorList>
            <person name="Brejova B."/>
        </authorList>
    </citation>
    <scope>NUCLEOTIDE SEQUENCE [LARGE SCALE GENOMIC DNA]</scope>
</reference>
<feature type="region of interest" description="Disordered" evidence="9">
    <location>
        <begin position="301"/>
        <end position="421"/>
    </location>
</feature>
<dbReference type="Pfam" id="PF05172">
    <property type="entry name" value="RRM_Nup35"/>
    <property type="match status" value="1"/>
</dbReference>
<feature type="compositionally biased region" description="Polar residues" evidence="9">
    <location>
        <begin position="325"/>
        <end position="340"/>
    </location>
</feature>
<dbReference type="CDD" id="cd12721">
    <property type="entry name" value="RRM_Nup53p_fungi"/>
    <property type="match status" value="1"/>
</dbReference>
<dbReference type="OrthoDB" id="1733656at2759"/>
<evidence type="ECO:0000313" key="12">
    <source>
        <dbReference type="Proteomes" id="UP000398389"/>
    </source>
</evidence>
<keyword evidence="12" id="KW-1185">Reference proteome</keyword>
<dbReference type="PANTHER" id="PTHR21527">
    <property type="entry name" value="NUCLEOPORIN NUP35"/>
    <property type="match status" value="1"/>
</dbReference>
<feature type="compositionally biased region" description="Low complexity" evidence="9">
    <location>
        <begin position="391"/>
        <end position="421"/>
    </location>
</feature>
<dbReference type="GO" id="GO:0017056">
    <property type="term" value="F:structural constituent of nuclear pore"/>
    <property type="evidence" value="ECO:0007669"/>
    <property type="project" value="TreeGrafter"/>
</dbReference>
<protein>
    <recommendedName>
        <fullName evidence="10">RRM Nup35-type domain-containing protein</fullName>
    </recommendedName>
</protein>
<evidence type="ECO:0000256" key="9">
    <source>
        <dbReference type="SAM" id="MobiDB-lite"/>
    </source>
</evidence>
<keyword evidence="5" id="KW-0811">Translocation</keyword>
<evidence type="ECO:0000256" key="6">
    <source>
        <dbReference type="ARBA" id="ARBA00023132"/>
    </source>
</evidence>
<feature type="compositionally biased region" description="Polar residues" evidence="9">
    <location>
        <begin position="566"/>
        <end position="591"/>
    </location>
</feature>
<dbReference type="GO" id="GO:0003676">
    <property type="term" value="F:nucleic acid binding"/>
    <property type="evidence" value="ECO:0007669"/>
    <property type="project" value="InterPro"/>
</dbReference>
<dbReference type="GeneID" id="43585282"/>
<dbReference type="InterPro" id="IPR035979">
    <property type="entry name" value="RBD_domain_sf"/>
</dbReference>
<evidence type="ECO:0000259" key="10">
    <source>
        <dbReference type="PROSITE" id="PS51472"/>
    </source>
</evidence>
<sequence length="670" mass="71389">MFSTNNTTNSSGSIFGNSNSTSNLFGSSNNNPNSTSLFSSNTNNGSINTPLFGSGNNSNSSNNAPIFSGTNSNFSTSKTAPLFGSNATSNAPTVFGSNALNPVNNSNSLFNTSNASNNLTSSSLFSSSTPTNPGTGLFGGQQKPGLFNSSTSATSSQNKPLFGQSNTGGTGLLGQPQSNSLFGQGNQVSINQNNSSQSLFNMQSPFSYSNDTNVIHSLAEEGIRQSAVSISQAPSSLPLSQYSSNSVPTFSQPSNHFQPPVYNGNNTLSLNLGSTLSSGYRRPVITPSWAQERKYKSFQSATQKHVSSFNKNEKSSTSLHHRKSSLSPSQSPTAFGTSFSGVPKPSHTKKKTFVQEDPPPTKSIYDNDPRNSIGSFVNEKTTKSQPDNHISSGFGNSTTSLSSSAASKSVTSGSSQNSSAANSSASADIVSVIIFGFPASLTQSVVSYFSRFGNILENVDSNKRLHQSSKEKKNYPTQIHTGKNWLKITYENPVSAARAIQENGVVFAGQYIIGCVPATTQKLKEFEKAGAMLINDANTQEMYFNISSLMSPVSDKDKIANDQLKTPQKNELNGHGSSKSPFGNQKGSAKTENIPIITGSKHKAIKDGKNIFNSPAKQLHSPLLFRYAQENDKSANSNMSSSKRLQAGKTGWFSWTGKKAQELVFGWDDL</sequence>
<dbReference type="InterPro" id="IPR007846">
    <property type="entry name" value="RRM_NUP35_dom"/>
</dbReference>
<keyword evidence="7 8" id="KW-0539">Nucleus</keyword>
<dbReference type="GO" id="GO:0005543">
    <property type="term" value="F:phospholipid binding"/>
    <property type="evidence" value="ECO:0007669"/>
    <property type="project" value="TreeGrafter"/>
</dbReference>
<comment type="subcellular location">
    <subcellularLocation>
        <location evidence="1">Nucleus</location>
        <location evidence="1">Nuclear pore complex</location>
    </subcellularLocation>
</comment>
<dbReference type="GO" id="GO:0051028">
    <property type="term" value="P:mRNA transport"/>
    <property type="evidence" value="ECO:0007669"/>
    <property type="project" value="UniProtKB-UniRule"/>
</dbReference>
<dbReference type="AlphaFoldDB" id="A0A5E8CA52"/>
<feature type="region of interest" description="Disordered" evidence="9">
    <location>
        <begin position="121"/>
        <end position="188"/>
    </location>
</feature>
<dbReference type="PROSITE" id="PS51472">
    <property type="entry name" value="RRM_NUP35"/>
    <property type="match status" value="1"/>
</dbReference>
<dbReference type="GO" id="GO:0044613">
    <property type="term" value="C:nuclear pore central transport channel"/>
    <property type="evidence" value="ECO:0007669"/>
    <property type="project" value="TreeGrafter"/>
</dbReference>
<feature type="compositionally biased region" description="Polar residues" evidence="9">
    <location>
        <begin position="301"/>
        <end position="318"/>
    </location>
</feature>
<organism evidence="11 12">
    <name type="scientific">Magnusiomyces paraingens</name>
    <dbReference type="NCBI Taxonomy" id="2606893"/>
    <lineage>
        <taxon>Eukaryota</taxon>
        <taxon>Fungi</taxon>
        <taxon>Dikarya</taxon>
        <taxon>Ascomycota</taxon>
        <taxon>Saccharomycotina</taxon>
        <taxon>Dipodascomycetes</taxon>
        <taxon>Dipodascales</taxon>
        <taxon>Dipodascaceae</taxon>
        <taxon>Magnusiomyces</taxon>
    </lineage>
</organism>